<comment type="similarity">
    <text evidence="2">Belongs to the glycosyltransferase 31 family.</text>
</comment>
<keyword evidence="9" id="KW-0472">Membrane</keyword>
<keyword evidence="10" id="KW-0325">Glycoprotein</keyword>
<name>A0A2T7PW94_POMCA</name>
<keyword evidence="4" id="KW-0808">Transferase</keyword>
<keyword evidence="5" id="KW-0812">Transmembrane</keyword>
<dbReference type="InterPro" id="IPR002659">
    <property type="entry name" value="Glyco_trans_31"/>
</dbReference>
<dbReference type="EMBL" id="PZQS01000001">
    <property type="protein sequence ID" value="PVD37691.1"/>
    <property type="molecule type" value="Genomic_DNA"/>
</dbReference>
<evidence type="ECO:0000256" key="1">
    <source>
        <dbReference type="ARBA" id="ARBA00004323"/>
    </source>
</evidence>
<evidence type="ECO:0008006" key="13">
    <source>
        <dbReference type="Google" id="ProtNLM"/>
    </source>
</evidence>
<evidence type="ECO:0000313" key="12">
    <source>
        <dbReference type="Proteomes" id="UP000245119"/>
    </source>
</evidence>
<organism evidence="11 12">
    <name type="scientific">Pomacea canaliculata</name>
    <name type="common">Golden apple snail</name>
    <dbReference type="NCBI Taxonomy" id="400727"/>
    <lineage>
        <taxon>Eukaryota</taxon>
        <taxon>Metazoa</taxon>
        <taxon>Spiralia</taxon>
        <taxon>Lophotrochozoa</taxon>
        <taxon>Mollusca</taxon>
        <taxon>Gastropoda</taxon>
        <taxon>Caenogastropoda</taxon>
        <taxon>Architaenioglossa</taxon>
        <taxon>Ampullarioidea</taxon>
        <taxon>Ampullariidae</taxon>
        <taxon>Pomacea</taxon>
    </lineage>
</organism>
<evidence type="ECO:0000256" key="2">
    <source>
        <dbReference type="ARBA" id="ARBA00008661"/>
    </source>
</evidence>
<reference evidence="11 12" key="1">
    <citation type="submission" date="2018-04" db="EMBL/GenBank/DDBJ databases">
        <title>The genome of golden apple snail Pomacea canaliculata provides insight into stress tolerance and invasive adaptation.</title>
        <authorList>
            <person name="Liu C."/>
            <person name="Liu B."/>
            <person name="Ren Y."/>
            <person name="Zhang Y."/>
            <person name="Wang H."/>
            <person name="Li S."/>
            <person name="Jiang F."/>
            <person name="Yin L."/>
            <person name="Zhang G."/>
            <person name="Qian W."/>
            <person name="Fan W."/>
        </authorList>
    </citation>
    <scope>NUCLEOTIDE SEQUENCE [LARGE SCALE GENOMIC DNA]</scope>
    <source>
        <strain evidence="11">SZHN2017</strain>
        <tissue evidence="11">Muscle</tissue>
    </source>
</reference>
<evidence type="ECO:0000256" key="9">
    <source>
        <dbReference type="ARBA" id="ARBA00023136"/>
    </source>
</evidence>
<keyword evidence="6" id="KW-0735">Signal-anchor</keyword>
<dbReference type="GO" id="GO:0016758">
    <property type="term" value="F:hexosyltransferase activity"/>
    <property type="evidence" value="ECO:0007669"/>
    <property type="project" value="InterPro"/>
</dbReference>
<evidence type="ECO:0000313" key="11">
    <source>
        <dbReference type="EMBL" id="PVD37691.1"/>
    </source>
</evidence>
<comment type="caution">
    <text evidence="11">The sequence shown here is derived from an EMBL/GenBank/DDBJ whole genome shotgun (WGS) entry which is preliminary data.</text>
</comment>
<dbReference type="Gene3D" id="3.90.550.50">
    <property type="match status" value="2"/>
</dbReference>
<evidence type="ECO:0000256" key="3">
    <source>
        <dbReference type="ARBA" id="ARBA00022676"/>
    </source>
</evidence>
<evidence type="ECO:0000256" key="4">
    <source>
        <dbReference type="ARBA" id="ARBA00022679"/>
    </source>
</evidence>
<keyword evidence="7" id="KW-1133">Transmembrane helix</keyword>
<dbReference type="Proteomes" id="UP000245119">
    <property type="component" value="Linkage Group LG1"/>
</dbReference>
<dbReference type="FunFam" id="3.90.550.50:FF:000001">
    <property type="entry name" value="Hexosyltransferase"/>
    <property type="match status" value="2"/>
</dbReference>
<evidence type="ECO:0000256" key="10">
    <source>
        <dbReference type="ARBA" id="ARBA00023180"/>
    </source>
</evidence>
<keyword evidence="12" id="KW-1185">Reference proteome</keyword>
<evidence type="ECO:0000256" key="5">
    <source>
        <dbReference type="ARBA" id="ARBA00022692"/>
    </source>
</evidence>
<dbReference type="AlphaFoldDB" id="A0A2T7PW94"/>
<evidence type="ECO:0000256" key="6">
    <source>
        <dbReference type="ARBA" id="ARBA00022968"/>
    </source>
</evidence>
<dbReference type="OrthoDB" id="2139606at2759"/>
<dbReference type="PANTHER" id="PTHR11214:SF3">
    <property type="entry name" value="BETA-1,3-GALACTOSYLTRANSFERASE 6"/>
    <property type="match status" value="1"/>
</dbReference>
<dbReference type="Pfam" id="PF01762">
    <property type="entry name" value="Galactosyl_T"/>
    <property type="match status" value="2"/>
</dbReference>
<sequence>MFGVLQGQIGYTRSSRLHFDFPANGQDVQMVQTANNVKSKSRDFSFSYVNKSKEIPVTDASPIHLEIQHNTSLSNVIRSLQLIDDEDYLRDNSSFFRLRPHVVNSFVPELLIQASPLCPEDVPCLLFAVPSVPEHSEQREAIRNTWGSLARGGSWPRRSGPSYEMKVVFFLGVRSEANMTELKAESELYGDIVMGDFVDSYRNLSVKIGFALHWSVTYCKNAQTFIKVDEDTFVNVPLLSDVLNNVSKQHERYVLGYRHAYSKPYVVRQGQWKVEEDAYPLQFFPAYMYGHSYAISHRAISDLVTAYQHMPLVRVEDAFFTGILTKTMGIPRIHCPYFASLMETRWCQLIEDTYSMFKKPPTFISNTSDDVLRTIEYFPEDEYLKDNSSFFKLRPEVINSFVPEILIQASPLCAGDGPYLLVAIPSVHNHMHVREAIRNTWGSIASGRKWPRKSVAVDVKLVFFLGVNEATNMSDLKAESGRHGDIVLGNFLDTYRNLSVKIAFILHWTITYCSNAKHLLKVDEDIFVNIPLLIDILHNVSKQQERYIIGHKHNFHKPPVVRRGRWSVNESVYPLHYFPRYTFGSSYVISHKAVRDLLTAYKYMPLVLVEDAFFTGILAKTMSIPRTHCPRFAPASETNRCLLLEDKFVSQAGFRKNTSDYYNTWSMIVNNKCRK</sequence>
<dbReference type="PANTHER" id="PTHR11214">
    <property type="entry name" value="BETA-1,3-N-ACETYLGLUCOSAMINYLTRANSFERASE"/>
    <property type="match status" value="1"/>
</dbReference>
<dbReference type="GO" id="GO:0006493">
    <property type="term" value="P:protein O-linked glycosylation"/>
    <property type="evidence" value="ECO:0007669"/>
    <property type="project" value="TreeGrafter"/>
</dbReference>
<accession>A0A2T7PW94</accession>
<keyword evidence="3" id="KW-0328">Glycosyltransferase</keyword>
<gene>
    <name evidence="11" type="ORF">C0Q70_00291</name>
</gene>
<protein>
    <recommendedName>
        <fullName evidence="13">Hexosyltransferase</fullName>
    </recommendedName>
</protein>
<evidence type="ECO:0000256" key="7">
    <source>
        <dbReference type="ARBA" id="ARBA00022989"/>
    </source>
</evidence>
<comment type="subcellular location">
    <subcellularLocation>
        <location evidence="1">Golgi apparatus membrane</location>
        <topology evidence="1">Single-pass type II membrane protein</topology>
    </subcellularLocation>
</comment>
<evidence type="ECO:0000256" key="8">
    <source>
        <dbReference type="ARBA" id="ARBA00023034"/>
    </source>
</evidence>
<dbReference type="GO" id="GO:0000139">
    <property type="term" value="C:Golgi membrane"/>
    <property type="evidence" value="ECO:0007669"/>
    <property type="project" value="UniProtKB-SubCell"/>
</dbReference>
<proteinExistence type="inferred from homology"/>
<keyword evidence="8" id="KW-0333">Golgi apparatus</keyword>